<protein>
    <submittedName>
        <fullName evidence="1">Uncharacterized protein</fullName>
    </submittedName>
</protein>
<comment type="caution">
    <text evidence="1">The sequence shown here is derived from an EMBL/GenBank/DDBJ whole genome shotgun (WGS) entry which is preliminary data.</text>
</comment>
<accession>A0ABS1BKY2</accession>
<evidence type="ECO:0000313" key="2">
    <source>
        <dbReference type="Proteomes" id="UP000660024"/>
    </source>
</evidence>
<evidence type="ECO:0000313" key="1">
    <source>
        <dbReference type="EMBL" id="MBK0383553.1"/>
    </source>
</evidence>
<dbReference type="Proteomes" id="UP000660024">
    <property type="component" value="Unassembled WGS sequence"/>
</dbReference>
<keyword evidence="2" id="KW-1185">Reference proteome</keyword>
<organism evidence="1 2">
    <name type="scientific">Pedobacter segetis</name>
    <dbReference type="NCBI Taxonomy" id="2793069"/>
    <lineage>
        <taxon>Bacteria</taxon>
        <taxon>Pseudomonadati</taxon>
        <taxon>Bacteroidota</taxon>
        <taxon>Sphingobacteriia</taxon>
        <taxon>Sphingobacteriales</taxon>
        <taxon>Sphingobacteriaceae</taxon>
        <taxon>Pedobacter</taxon>
    </lineage>
</organism>
<name>A0ABS1BKY2_9SPHI</name>
<dbReference type="RefSeq" id="WP_200586360.1">
    <property type="nucleotide sequence ID" value="NZ_JAEHFY010000014.1"/>
</dbReference>
<gene>
    <name evidence="1" type="ORF">I5M32_11350</name>
</gene>
<sequence>MYQKKNNVLWDLETQILFIEGMKERLDEKTYQIERSNLLKDEKLLIEKERQTIAKVIAIASQKLNLLLEDISIENYKSIIPKFKKMQAPEYDAIKTRYYNILQKIVELEDVIHRTYCPVKLAFFNGDMRLLTQEKEEIFTYLIEQSK</sequence>
<proteinExistence type="predicted"/>
<dbReference type="EMBL" id="JAEHFY010000014">
    <property type="protein sequence ID" value="MBK0383553.1"/>
    <property type="molecule type" value="Genomic_DNA"/>
</dbReference>
<reference evidence="1 2" key="1">
    <citation type="submission" date="2020-12" db="EMBL/GenBank/DDBJ databases">
        <title>Bacterial novel species Pedobacter sp. SD-b isolated from soil.</title>
        <authorList>
            <person name="Jung H.-Y."/>
        </authorList>
    </citation>
    <scope>NUCLEOTIDE SEQUENCE [LARGE SCALE GENOMIC DNA]</scope>
    <source>
        <strain evidence="1 2">SD-b</strain>
    </source>
</reference>